<dbReference type="Gene3D" id="3.30.420.10">
    <property type="entry name" value="Ribonuclease H-like superfamily/Ribonuclease H"/>
    <property type="match status" value="1"/>
</dbReference>
<dbReference type="AlphaFoldDB" id="A0A9W9ZHK8"/>
<dbReference type="InterPro" id="IPR012337">
    <property type="entry name" value="RNaseH-like_sf"/>
</dbReference>
<dbReference type="OrthoDB" id="775972at2759"/>
<accession>A0A9W9ZHK8</accession>
<proteinExistence type="predicted"/>
<feature type="domain" description="Integrase catalytic" evidence="2">
    <location>
        <begin position="1"/>
        <end position="127"/>
    </location>
</feature>
<keyword evidence="4" id="KW-1185">Reference proteome</keyword>
<dbReference type="InterPro" id="IPR036397">
    <property type="entry name" value="RNaseH_sf"/>
</dbReference>
<feature type="coiled-coil region" evidence="1">
    <location>
        <begin position="51"/>
        <end position="79"/>
    </location>
</feature>
<dbReference type="EMBL" id="MU826350">
    <property type="protein sequence ID" value="KAJ7381475.1"/>
    <property type="molecule type" value="Genomic_DNA"/>
</dbReference>
<protein>
    <recommendedName>
        <fullName evidence="2">Integrase catalytic domain-containing protein</fullName>
    </recommendedName>
</protein>
<organism evidence="3 4">
    <name type="scientific">Desmophyllum pertusum</name>
    <dbReference type="NCBI Taxonomy" id="174260"/>
    <lineage>
        <taxon>Eukaryota</taxon>
        <taxon>Metazoa</taxon>
        <taxon>Cnidaria</taxon>
        <taxon>Anthozoa</taxon>
        <taxon>Hexacorallia</taxon>
        <taxon>Scleractinia</taxon>
        <taxon>Caryophylliina</taxon>
        <taxon>Caryophylliidae</taxon>
        <taxon>Desmophyllum</taxon>
    </lineage>
</organism>
<dbReference type="Proteomes" id="UP001163046">
    <property type="component" value="Unassembled WGS sequence"/>
</dbReference>
<dbReference type="GO" id="GO:0015074">
    <property type="term" value="P:DNA integration"/>
    <property type="evidence" value="ECO:0007669"/>
    <property type="project" value="InterPro"/>
</dbReference>
<name>A0A9W9ZHK8_9CNID</name>
<comment type="caution">
    <text evidence="3">The sequence shown here is derived from an EMBL/GenBank/DDBJ whole genome shotgun (WGS) entry which is preliminary data.</text>
</comment>
<keyword evidence="1" id="KW-0175">Coiled coil</keyword>
<evidence type="ECO:0000313" key="3">
    <source>
        <dbReference type="EMBL" id="KAJ7381475.1"/>
    </source>
</evidence>
<reference evidence="3" key="1">
    <citation type="submission" date="2023-01" db="EMBL/GenBank/DDBJ databases">
        <title>Genome assembly of the deep-sea coral Lophelia pertusa.</title>
        <authorList>
            <person name="Herrera S."/>
            <person name="Cordes E."/>
        </authorList>
    </citation>
    <scope>NUCLEOTIDE SEQUENCE</scope>
    <source>
        <strain evidence="3">USNM1676648</strain>
        <tissue evidence="3">Polyp</tissue>
    </source>
</reference>
<dbReference type="GO" id="GO:0003676">
    <property type="term" value="F:nucleic acid binding"/>
    <property type="evidence" value="ECO:0007669"/>
    <property type="project" value="InterPro"/>
</dbReference>
<evidence type="ECO:0000256" key="1">
    <source>
        <dbReference type="SAM" id="Coils"/>
    </source>
</evidence>
<gene>
    <name evidence="3" type="ORF">OS493_001613</name>
</gene>
<dbReference type="SUPFAM" id="SSF53098">
    <property type="entry name" value="Ribonuclease H-like"/>
    <property type="match status" value="1"/>
</dbReference>
<sequence>MSTFADLDVLRNYTLIKVANVDGAVFRGLCDLIEAAKTRTTPYHPQGDGQVERLNKSLKRQVEETERLVRENLKRAQKSQKPVMTQSAMVSGSMLEDRVWYRNRTRVRRKKFLKPWCGPWRVIKALSDVTYRIEEERRKPGKRRQRRVVHFNYLNRAILPLKRLLLLLLLRESSVRRWKQHPLTLAGLKWWLEMMVRCKERQLTPASLSWNGWKFPASPVTECQPGAPEDSAVLIPASPGVGVPGSTDTGVPGSPVL</sequence>
<dbReference type="InterPro" id="IPR054465">
    <property type="entry name" value="Integrase_p58-like_C"/>
</dbReference>
<dbReference type="Pfam" id="PF22938">
    <property type="entry name" value="Integrase_p58_C"/>
    <property type="match status" value="1"/>
</dbReference>
<evidence type="ECO:0000259" key="2">
    <source>
        <dbReference type="PROSITE" id="PS50994"/>
    </source>
</evidence>
<dbReference type="InterPro" id="IPR001584">
    <property type="entry name" value="Integrase_cat-core"/>
</dbReference>
<evidence type="ECO:0000313" key="4">
    <source>
        <dbReference type="Proteomes" id="UP001163046"/>
    </source>
</evidence>
<dbReference type="PROSITE" id="PS50994">
    <property type="entry name" value="INTEGRASE"/>
    <property type="match status" value="1"/>
</dbReference>